<proteinExistence type="inferred from homology"/>
<comment type="similarity">
    <text evidence="1 8">Belongs to the tannase family.</text>
</comment>
<comment type="caution">
    <text evidence="9">The sequence shown here is derived from an EMBL/GenBank/DDBJ whole genome shotgun (WGS) entry which is preliminary data.</text>
</comment>
<evidence type="ECO:0000256" key="6">
    <source>
        <dbReference type="ARBA" id="ARBA00022837"/>
    </source>
</evidence>
<keyword evidence="5 8" id="KW-0378">Hydrolase</keyword>
<gene>
    <name evidence="9" type="ORF">IF1G_01251</name>
</gene>
<evidence type="ECO:0000313" key="9">
    <source>
        <dbReference type="EMBL" id="TQW01320.1"/>
    </source>
</evidence>
<accession>A0A545VI48</accession>
<feature type="signal peptide" evidence="8">
    <location>
        <begin position="1"/>
        <end position="19"/>
    </location>
</feature>
<dbReference type="STRING" id="43265.A0A545VI48"/>
<evidence type="ECO:0000256" key="4">
    <source>
        <dbReference type="ARBA" id="ARBA00022729"/>
    </source>
</evidence>
<dbReference type="GO" id="GO:0046872">
    <property type="term" value="F:metal ion binding"/>
    <property type="evidence" value="ECO:0007669"/>
    <property type="project" value="UniProtKB-KW"/>
</dbReference>
<dbReference type="Pfam" id="PF07519">
    <property type="entry name" value="Tannase"/>
    <property type="match status" value="1"/>
</dbReference>
<reference evidence="9 10" key="1">
    <citation type="journal article" date="2019" name="Appl. Microbiol. Biotechnol.">
        <title>Genome sequence of Isaria javanica and comparative genome analysis insights into family S53 peptidase evolution in fungal entomopathogens.</title>
        <authorList>
            <person name="Lin R."/>
            <person name="Zhang X."/>
            <person name="Xin B."/>
            <person name="Zou M."/>
            <person name="Gao Y."/>
            <person name="Qin F."/>
            <person name="Hu Q."/>
            <person name="Xie B."/>
            <person name="Cheng X."/>
        </authorList>
    </citation>
    <scope>NUCLEOTIDE SEQUENCE [LARGE SCALE GENOMIC DNA]</scope>
    <source>
        <strain evidence="9 10">IJ1G</strain>
    </source>
</reference>
<keyword evidence="7" id="KW-1015">Disulfide bond</keyword>
<keyword evidence="10" id="KW-1185">Reference proteome</keyword>
<dbReference type="SUPFAM" id="SSF53474">
    <property type="entry name" value="alpha/beta-Hydrolases"/>
    <property type="match status" value="1"/>
</dbReference>
<dbReference type="AlphaFoldDB" id="A0A545VI48"/>
<evidence type="ECO:0000256" key="7">
    <source>
        <dbReference type="ARBA" id="ARBA00023157"/>
    </source>
</evidence>
<dbReference type="Proteomes" id="UP000315783">
    <property type="component" value="Unassembled WGS sequence"/>
</dbReference>
<organism evidence="9 10">
    <name type="scientific">Cordyceps javanica</name>
    <dbReference type="NCBI Taxonomy" id="43265"/>
    <lineage>
        <taxon>Eukaryota</taxon>
        <taxon>Fungi</taxon>
        <taxon>Dikarya</taxon>
        <taxon>Ascomycota</taxon>
        <taxon>Pezizomycotina</taxon>
        <taxon>Sordariomycetes</taxon>
        <taxon>Hypocreomycetidae</taxon>
        <taxon>Hypocreales</taxon>
        <taxon>Cordycipitaceae</taxon>
        <taxon>Cordyceps</taxon>
    </lineage>
</organism>
<dbReference type="PANTHER" id="PTHR33938">
    <property type="entry name" value="FERULOYL ESTERASE B-RELATED"/>
    <property type="match status" value="1"/>
</dbReference>
<dbReference type="OrthoDB" id="3039123at2759"/>
<keyword evidence="4 8" id="KW-0732">Signal</keyword>
<dbReference type="InterPro" id="IPR011118">
    <property type="entry name" value="Tannase/feruloyl_esterase"/>
</dbReference>
<keyword evidence="6" id="KW-0106">Calcium</keyword>
<dbReference type="GO" id="GO:0030600">
    <property type="term" value="F:feruloyl esterase activity"/>
    <property type="evidence" value="ECO:0007669"/>
    <property type="project" value="UniProtKB-ARBA"/>
</dbReference>
<evidence type="ECO:0000256" key="8">
    <source>
        <dbReference type="RuleBase" id="RU361238"/>
    </source>
</evidence>
<dbReference type="PANTHER" id="PTHR33938:SF8">
    <property type="entry name" value="CARBOXYLIC ESTER HYDROLASE"/>
    <property type="match status" value="1"/>
</dbReference>
<dbReference type="InterPro" id="IPR029058">
    <property type="entry name" value="AB_hydrolase_fold"/>
</dbReference>
<protein>
    <recommendedName>
        <fullName evidence="8">Carboxylic ester hydrolase</fullName>
        <ecNumber evidence="8">3.1.1.-</ecNumber>
    </recommendedName>
</protein>
<keyword evidence="3" id="KW-0479">Metal-binding</keyword>
<evidence type="ECO:0000256" key="1">
    <source>
        <dbReference type="ARBA" id="ARBA00006249"/>
    </source>
</evidence>
<dbReference type="EMBL" id="SPUK01000001">
    <property type="protein sequence ID" value="TQW01320.1"/>
    <property type="molecule type" value="Genomic_DNA"/>
</dbReference>
<feature type="chain" id="PRO_5022271152" description="Carboxylic ester hydrolase" evidence="8">
    <location>
        <begin position="20"/>
        <end position="533"/>
    </location>
</feature>
<evidence type="ECO:0000256" key="3">
    <source>
        <dbReference type="ARBA" id="ARBA00022723"/>
    </source>
</evidence>
<name>A0A545VI48_9HYPO</name>
<keyword evidence="2" id="KW-0719">Serine esterase</keyword>
<evidence type="ECO:0000256" key="5">
    <source>
        <dbReference type="ARBA" id="ARBA00022801"/>
    </source>
</evidence>
<evidence type="ECO:0000313" key="10">
    <source>
        <dbReference type="Proteomes" id="UP000315783"/>
    </source>
</evidence>
<dbReference type="EC" id="3.1.1.-" evidence="8"/>
<sequence>MIPALAALVLGSLVAAARSLALDDVAVKCSRIAKPTVPEAEILSIDTRIIINGTVLGNGQTLKQDVHGITVCEVNVTLSHRHANDKVLIQTWLPIQGWNNRWLALGGGAWLAGQGTVDLALPATRGYAASSTDGGLDGNPFTPAGWALDGHDAINSPLLENFAHRSIHDVAVVGKAVAASFYQRRAAYSYWSGCSTGGRQGMVAAQRYPRDFDGILAGAPAIYWTQYVVAELWPQVVMRESGHYPLPCELDTIVKRAVEACDELDGVKDSAITDPDACAFDPFTLVGTRALCDGDSTNTTISSATASIVRKVWDGPRNADGSRLWPGLLIGASLSALAGTQLTNDTNGPMPFFLAQQWVQYFVKQNASFDVGTLTSAEFESVLMDSKNRFDAIIGSSNPDLSAFKKGGGKLLAWHGLADQLIFPQDTVQYLNEVEHFLGGGNATNSFFRLFLAPGVDHCAYSSGQAFAVGAAPVDPLAALISWVEDGNAPVALDGESGPTATPHFTRKICKYPLKPKYVGCGSKTLAKNFVCV</sequence>
<evidence type="ECO:0000256" key="2">
    <source>
        <dbReference type="ARBA" id="ARBA00022487"/>
    </source>
</evidence>